<gene>
    <name evidence="1" type="ordered locus">MTR_7g025380</name>
</gene>
<evidence type="ECO:0000313" key="3">
    <source>
        <dbReference type="Proteomes" id="UP000002051"/>
    </source>
</evidence>
<protein>
    <submittedName>
        <fullName evidence="1 2">Uncharacterized protein</fullName>
    </submittedName>
</protein>
<evidence type="ECO:0000313" key="1">
    <source>
        <dbReference type="EMBL" id="AES78165.1"/>
    </source>
</evidence>
<dbReference type="EnsemblPlants" id="AES78165">
    <property type="protein sequence ID" value="AES78165"/>
    <property type="gene ID" value="MTR_7g025380"/>
</dbReference>
<evidence type="ECO:0000313" key="2">
    <source>
        <dbReference type="EnsemblPlants" id="AES78165"/>
    </source>
</evidence>
<dbReference type="Proteomes" id="UP000002051">
    <property type="component" value="Unassembled WGS sequence"/>
</dbReference>
<keyword evidence="3" id="KW-1185">Reference proteome</keyword>
<organism evidence="1 3">
    <name type="scientific">Medicago truncatula</name>
    <name type="common">Barrel medic</name>
    <name type="synonym">Medicago tribuloides</name>
    <dbReference type="NCBI Taxonomy" id="3880"/>
    <lineage>
        <taxon>Eukaryota</taxon>
        <taxon>Viridiplantae</taxon>
        <taxon>Streptophyta</taxon>
        <taxon>Embryophyta</taxon>
        <taxon>Tracheophyta</taxon>
        <taxon>Spermatophyta</taxon>
        <taxon>Magnoliopsida</taxon>
        <taxon>eudicotyledons</taxon>
        <taxon>Gunneridae</taxon>
        <taxon>Pentapetalae</taxon>
        <taxon>rosids</taxon>
        <taxon>fabids</taxon>
        <taxon>Fabales</taxon>
        <taxon>Fabaceae</taxon>
        <taxon>Papilionoideae</taxon>
        <taxon>50 kb inversion clade</taxon>
        <taxon>NPAAA clade</taxon>
        <taxon>Hologalegina</taxon>
        <taxon>IRL clade</taxon>
        <taxon>Trifolieae</taxon>
        <taxon>Medicago</taxon>
    </lineage>
</organism>
<dbReference type="HOGENOM" id="CLU_2416668_0_0_1"/>
<dbReference type="PaxDb" id="3880-AES78165"/>
<name>G7KYX2_MEDTR</name>
<reference evidence="2" key="3">
    <citation type="submission" date="2015-04" db="UniProtKB">
        <authorList>
            <consortium name="EnsemblPlants"/>
        </authorList>
    </citation>
    <scope>IDENTIFICATION</scope>
    <source>
        <strain evidence="2">cv. Jemalong A17</strain>
    </source>
</reference>
<reference evidence="1 3" key="2">
    <citation type="journal article" date="2014" name="BMC Genomics">
        <title>An improved genome release (version Mt4.0) for the model legume Medicago truncatula.</title>
        <authorList>
            <person name="Tang H."/>
            <person name="Krishnakumar V."/>
            <person name="Bidwell S."/>
            <person name="Rosen B."/>
            <person name="Chan A."/>
            <person name="Zhou S."/>
            <person name="Gentzbittel L."/>
            <person name="Childs K.L."/>
            <person name="Yandell M."/>
            <person name="Gundlach H."/>
            <person name="Mayer K.F."/>
            <person name="Schwartz D.C."/>
            <person name="Town C.D."/>
        </authorList>
    </citation>
    <scope>GENOME REANNOTATION</scope>
    <source>
        <strain evidence="2 3">cv. Jemalong A17</strain>
    </source>
</reference>
<accession>G7KYX2</accession>
<dbReference type="AlphaFoldDB" id="G7KYX2"/>
<dbReference type="EMBL" id="CM001223">
    <property type="protein sequence ID" value="AES78165.1"/>
    <property type="molecule type" value="Genomic_DNA"/>
</dbReference>
<sequence>MALLEERYCEWPATQKLVLLLTIGSSQVPPKQILGSISSGANFGGQVHTKLCFGFNGPPQVGSGIPSSSSNKHTSCKVLRTFVSKHKEEVLS</sequence>
<proteinExistence type="predicted"/>
<reference evidence="1 3" key="1">
    <citation type="journal article" date="2011" name="Nature">
        <title>The Medicago genome provides insight into the evolution of rhizobial symbioses.</title>
        <authorList>
            <person name="Young N.D."/>
            <person name="Debelle F."/>
            <person name="Oldroyd G.E."/>
            <person name="Geurts R."/>
            <person name="Cannon S.B."/>
            <person name="Udvardi M.K."/>
            <person name="Benedito V.A."/>
            <person name="Mayer K.F."/>
            <person name="Gouzy J."/>
            <person name="Schoof H."/>
            <person name="Van de Peer Y."/>
            <person name="Proost S."/>
            <person name="Cook D.R."/>
            <person name="Meyers B.C."/>
            <person name="Spannagl M."/>
            <person name="Cheung F."/>
            <person name="De Mita S."/>
            <person name="Krishnakumar V."/>
            <person name="Gundlach H."/>
            <person name="Zhou S."/>
            <person name="Mudge J."/>
            <person name="Bharti A.K."/>
            <person name="Murray J.D."/>
            <person name="Naoumkina M.A."/>
            <person name="Rosen B."/>
            <person name="Silverstein K.A."/>
            <person name="Tang H."/>
            <person name="Rombauts S."/>
            <person name="Zhao P.X."/>
            <person name="Zhou P."/>
            <person name="Barbe V."/>
            <person name="Bardou P."/>
            <person name="Bechner M."/>
            <person name="Bellec A."/>
            <person name="Berger A."/>
            <person name="Berges H."/>
            <person name="Bidwell S."/>
            <person name="Bisseling T."/>
            <person name="Choisne N."/>
            <person name="Couloux A."/>
            <person name="Denny R."/>
            <person name="Deshpande S."/>
            <person name="Dai X."/>
            <person name="Doyle J.J."/>
            <person name="Dudez A.M."/>
            <person name="Farmer A.D."/>
            <person name="Fouteau S."/>
            <person name="Franken C."/>
            <person name="Gibelin C."/>
            <person name="Gish J."/>
            <person name="Goldstein S."/>
            <person name="Gonzalez A.J."/>
            <person name="Green P.J."/>
            <person name="Hallab A."/>
            <person name="Hartog M."/>
            <person name="Hua A."/>
            <person name="Humphray S.J."/>
            <person name="Jeong D.H."/>
            <person name="Jing Y."/>
            <person name="Jocker A."/>
            <person name="Kenton S.M."/>
            <person name="Kim D.J."/>
            <person name="Klee K."/>
            <person name="Lai H."/>
            <person name="Lang C."/>
            <person name="Lin S."/>
            <person name="Macmil S.L."/>
            <person name="Magdelenat G."/>
            <person name="Matthews L."/>
            <person name="McCorrison J."/>
            <person name="Monaghan E.L."/>
            <person name="Mun J.H."/>
            <person name="Najar F.Z."/>
            <person name="Nicholson C."/>
            <person name="Noirot C."/>
            <person name="O'Bleness M."/>
            <person name="Paule C.R."/>
            <person name="Poulain J."/>
            <person name="Prion F."/>
            <person name="Qin B."/>
            <person name="Qu C."/>
            <person name="Retzel E.F."/>
            <person name="Riddle C."/>
            <person name="Sallet E."/>
            <person name="Samain S."/>
            <person name="Samson N."/>
            <person name="Sanders I."/>
            <person name="Saurat O."/>
            <person name="Scarpelli C."/>
            <person name="Schiex T."/>
            <person name="Segurens B."/>
            <person name="Severin A.J."/>
            <person name="Sherrier D.J."/>
            <person name="Shi R."/>
            <person name="Sims S."/>
            <person name="Singer S.R."/>
            <person name="Sinharoy S."/>
            <person name="Sterck L."/>
            <person name="Viollet A."/>
            <person name="Wang B.B."/>
            <person name="Wang K."/>
            <person name="Wang M."/>
            <person name="Wang X."/>
            <person name="Warfsmann J."/>
            <person name="Weissenbach J."/>
            <person name="White D.D."/>
            <person name="White J.D."/>
            <person name="Wiley G.B."/>
            <person name="Wincker P."/>
            <person name="Xing Y."/>
            <person name="Yang L."/>
            <person name="Yao Z."/>
            <person name="Ying F."/>
            <person name="Zhai J."/>
            <person name="Zhou L."/>
            <person name="Zuber A."/>
            <person name="Denarie J."/>
            <person name="Dixon R.A."/>
            <person name="May G.D."/>
            <person name="Schwartz D.C."/>
            <person name="Rogers J."/>
            <person name="Quetier F."/>
            <person name="Town C.D."/>
            <person name="Roe B.A."/>
        </authorList>
    </citation>
    <scope>NUCLEOTIDE SEQUENCE [LARGE SCALE GENOMIC DNA]</scope>
    <source>
        <strain evidence="1">A17</strain>
        <strain evidence="2 3">cv. Jemalong A17</strain>
    </source>
</reference>